<dbReference type="Proteomes" id="UP000318065">
    <property type="component" value="Chromosome"/>
</dbReference>
<keyword evidence="2 7" id="KW-0808">Transferase</keyword>
<dbReference type="Gene3D" id="3.30.70.890">
    <property type="entry name" value="GHMP kinase, C-terminal domain"/>
    <property type="match status" value="1"/>
</dbReference>
<evidence type="ECO:0000256" key="3">
    <source>
        <dbReference type="ARBA" id="ARBA00022697"/>
    </source>
</evidence>
<dbReference type="InterPro" id="IPR020568">
    <property type="entry name" value="Ribosomal_Su5_D2-typ_SF"/>
</dbReference>
<dbReference type="PANTHER" id="PTHR20861:SF1">
    <property type="entry name" value="HOMOSERINE KINASE"/>
    <property type="match status" value="1"/>
</dbReference>
<keyword evidence="4 7" id="KW-0547">Nucleotide-binding</keyword>
<gene>
    <name evidence="7 11" type="primary">thrB</name>
    <name evidence="11" type="ORF">RxyAA322_24680</name>
</gene>
<dbReference type="SUPFAM" id="SSF55060">
    <property type="entry name" value="GHMP Kinase, C-terminal domain"/>
    <property type="match status" value="1"/>
</dbReference>
<protein>
    <recommendedName>
        <fullName evidence="7 8">Homoserine kinase</fullName>
        <shortName evidence="7">HK</shortName>
        <shortName evidence="7">HSK</shortName>
        <ecNumber evidence="7 8">2.7.1.39</ecNumber>
    </recommendedName>
</protein>
<dbReference type="SUPFAM" id="SSF54211">
    <property type="entry name" value="Ribosomal protein S5 domain 2-like"/>
    <property type="match status" value="1"/>
</dbReference>
<proteinExistence type="inferred from homology"/>
<sequence>MISVRVPATSANLGPGFDCVGLALSLSTRISLDRAAAPRVEVRGTGEHLIPGGTDHPAYRAATFVAEFVGEPEAHFHLIQENSIPPSRGLGGSAAALVGGAVAANDLLGRPMAAPDLLNLVCELDGHPDNAAPALLGGLVIGTLTPEGVRCVRLEPRDLRAAVVVPDFTVSTTAARRALPERVAHRDAVFNVGRSGLLLGALATGEYHLLRVAMQDRLHQPYRAHLVPGLSEVIEAALEVGSYGASLSGSGPTVIALTPEDRAEKAAAAMQEVFRRRGIRAEAWSLEVDLAGARVEPPGEVPAPVPEPVL</sequence>
<dbReference type="GO" id="GO:0004413">
    <property type="term" value="F:homoserine kinase activity"/>
    <property type="evidence" value="ECO:0007669"/>
    <property type="project" value="UniProtKB-UniRule"/>
</dbReference>
<comment type="subcellular location">
    <subcellularLocation>
        <location evidence="7">Cytoplasm</location>
    </subcellularLocation>
</comment>
<dbReference type="PANTHER" id="PTHR20861">
    <property type="entry name" value="HOMOSERINE/4-DIPHOSPHOCYTIDYL-2-C-METHYL-D-ERYTHRITOL KINASE"/>
    <property type="match status" value="1"/>
</dbReference>
<dbReference type="Pfam" id="PF00288">
    <property type="entry name" value="GHMP_kinases_N"/>
    <property type="match status" value="1"/>
</dbReference>
<comment type="similarity">
    <text evidence="7">Belongs to the GHMP kinase family. Homoserine kinase subfamily.</text>
</comment>
<evidence type="ECO:0000256" key="5">
    <source>
        <dbReference type="ARBA" id="ARBA00022777"/>
    </source>
</evidence>
<dbReference type="InterPro" id="IPR006204">
    <property type="entry name" value="GHMP_kinase_N_dom"/>
</dbReference>
<comment type="function">
    <text evidence="7">Catalyzes the ATP-dependent phosphorylation of L-homoserine to L-homoserine phosphate.</text>
</comment>
<evidence type="ECO:0000256" key="1">
    <source>
        <dbReference type="ARBA" id="ARBA00022605"/>
    </source>
</evidence>
<organism evidence="11 12">
    <name type="scientific">Rubrobacter xylanophilus</name>
    <dbReference type="NCBI Taxonomy" id="49319"/>
    <lineage>
        <taxon>Bacteria</taxon>
        <taxon>Bacillati</taxon>
        <taxon>Actinomycetota</taxon>
        <taxon>Rubrobacteria</taxon>
        <taxon>Rubrobacterales</taxon>
        <taxon>Rubrobacteraceae</taxon>
        <taxon>Rubrobacter</taxon>
    </lineage>
</organism>
<dbReference type="PRINTS" id="PR00958">
    <property type="entry name" value="HOMSERKINASE"/>
</dbReference>
<feature type="domain" description="GHMP kinase N-terminal" evidence="9">
    <location>
        <begin position="58"/>
        <end position="138"/>
    </location>
</feature>
<evidence type="ECO:0000259" key="10">
    <source>
        <dbReference type="Pfam" id="PF08544"/>
    </source>
</evidence>
<evidence type="ECO:0000313" key="12">
    <source>
        <dbReference type="Proteomes" id="UP000318065"/>
    </source>
</evidence>
<evidence type="ECO:0000256" key="7">
    <source>
        <dbReference type="HAMAP-Rule" id="MF_00384"/>
    </source>
</evidence>
<dbReference type="RefSeq" id="WP_172620839.1">
    <property type="nucleotide sequence ID" value="NZ_AP019791.1"/>
</dbReference>
<evidence type="ECO:0000259" key="9">
    <source>
        <dbReference type="Pfam" id="PF00288"/>
    </source>
</evidence>
<keyword evidence="1 7" id="KW-0028">Amino-acid biosynthesis</keyword>
<dbReference type="InterPro" id="IPR036554">
    <property type="entry name" value="GHMP_kinase_C_sf"/>
</dbReference>
<keyword evidence="5 7" id="KW-0418">Kinase</keyword>
<dbReference type="NCBIfam" id="TIGR00191">
    <property type="entry name" value="thrB"/>
    <property type="match status" value="1"/>
</dbReference>
<feature type="binding site" evidence="7">
    <location>
        <begin position="85"/>
        <end position="95"/>
    </location>
    <ligand>
        <name>ATP</name>
        <dbReference type="ChEBI" id="CHEBI:30616"/>
    </ligand>
</feature>
<dbReference type="Gene3D" id="3.30.230.10">
    <property type="match status" value="1"/>
</dbReference>
<dbReference type="InterPro" id="IPR000870">
    <property type="entry name" value="Homoserine_kinase"/>
</dbReference>
<keyword evidence="7" id="KW-0963">Cytoplasm</keyword>
<feature type="domain" description="GHMP kinase C-terminal" evidence="10">
    <location>
        <begin position="200"/>
        <end position="275"/>
    </location>
</feature>
<dbReference type="PIRSF" id="PIRSF000676">
    <property type="entry name" value="Homoser_kin"/>
    <property type="match status" value="1"/>
</dbReference>
<name>A0A510HL40_9ACTN</name>
<accession>A0A510HL40</accession>
<dbReference type="AlphaFoldDB" id="A0A510HL40"/>
<dbReference type="HAMAP" id="MF_00384">
    <property type="entry name" value="Homoser_kinase"/>
    <property type="match status" value="1"/>
</dbReference>
<evidence type="ECO:0000256" key="2">
    <source>
        <dbReference type="ARBA" id="ARBA00022679"/>
    </source>
</evidence>
<dbReference type="EMBL" id="AP019791">
    <property type="protein sequence ID" value="BBL80614.1"/>
    <property type="molecule type" value="Genomic_DNA"/>
</dbReference>
<keyword evidence="3 7" id="KW-0791">Threonine biosynthesis</keyword>
<evidence type="ECO:0000256" key="8">
    <source>
        <dbReference type="NCBIfam" id="TIGR00191"/>
    </source>
</evidence>
<comment type="catalytic activity">
    <reaction evidence="7">
        <text>L-homoserine + ATP = O-phospho-L-homoserine + ADP + H(+)</text>
        <dbReference type="Rhea" id="RHEA:13985"/>
        <dbReference type="ChEBI" id="CHEBI:15378"/>
        <dbReference type="ChEBI" id="CHEBI:30616"/>
        <dbReference type="ChEBI" id="CHEBI:57476"/>
        <dbReference type="ChEBI" id="CHEBI:57590"/>
        <dbReference type="ChEBI" id="CHEBI:456216"/>
        <dbReference type="EC" id="2.7.1.39"/>
    </reaction>
</comment>
<evidence type="ECO:0000256" key="6">
    <source>
        <dbReference type="ARBA" id="ARBA00022840"/>
    </source>
</evidence>
<dbReference type="InterPro" id="IPR014721">
    <property type="entry name" value="Ribsml_uS5_D2-typ_fold_subgr"/>
</dbReference>
<dbReference type="GO" id="GO:0005524">
    <property type="term" value="F:ATP binding"/>
    <property type="evidence" value="ECO:0007669"/>
    <property type="project" value="UniProtKB-UniRule"/>
</dbReference>
<keyword evidence="6 7" id="KW-0067">ATP-binding</keyword>
<reference evidence="11" key="1">
    <citation type="journal article" date="2019" name="Microbiol. Resour. Announc.">
        <title>Complete Genome Sequence of Rubrobacter xylanophilus Strain AA3-22, Isolated from Arima Onsen in Japan.</title>
        <authorList>
            <person name="Tomariguchi N."/>
            <person name="Miyazaki K."/>
        </authorList>
    </citation>
    <scope>NUCLEOTIDE SEQUENCE [LARGE SCALE GENOMIC DNA]</scope>
    <source>
        <strain evidence="11">AA3-22</strain>
    </source>
</reference>
<dbReference type="InterPro" id="IPR013750">
    <property type="entry name" value="GHMP_kinase_C_dom"/>
</dbReference>
<dbReference type="EC" id="2.7.1.39" evidence="7 8"/>
<dbReference type="GO" id="GO:0009088">
    <property type="term" value="P:threonine biosynthetic process"/>
    <property type="evidence" value="ECO:0007669"/>
    <property type="project" value="UniProtKB-UniRule"/>
</dbReference>
<keyword evidence="12" id="KW-1185">Reference proteome</keyword>
<dbReference type="Pfam" id="PF08544">
    <property type="entry name" value="GHMP_kinases_C"/>
    <property type="match status" value="1"/>
</dbReference>
<dbReference type="NCBIfam" id="NF002288">
    <property type="entry name" value="PRK01212.1-4"/>
    <property type="match status" value="1"/>
</dbReference>
<dbReference type="UniPathway" id="UPA00050">
    <property type="reaction ID" value="UER00064"/>
</dbReference>
<evidence type="ECO:0000256" key="4">
    <source>
        <dbReference type="ARBA" id="ARBA00022741"/>
    </source>
</evidence>
<dbReference type="GO" id="GO:0005737">
    <property type="term" value="C:cytoplasm"/>
    <property type="evidence" value="ECO:0007669"/>
    <property type="project" value="UniProtKB-SubCell"/>
</dbReference>
<evidence type="ECO:0000313" key="11">
    <source>
        <dbReference type="EMBL" id="BBL80614.1"/>
    </source>
</evidence>
<comment type="pathway">
    <text evidence="7">Amino-acid biosynthesis; L-threonine biosynthesis; L-threonine from L-aspartate: step 4/5.</text>
</comment>